<evidence type="ECO:0000313" key="6">
    <source>
        <dbReference type="EMBL" id="HFH30579.1"/>
    </source>
</evidence>
<dbReference type="PANTHER" id="PTHR11360:SF304">
    <property type="entry name" value="MFS DOMAIN-CONTAINING PROTEIN"/>
    <property type="match status" value="1"/>
</dbReference>
<dbReference type="InterPro" id="IPR036259">
    <property type="entry name" value="MFS_trans_sf"/>
</dbReference>
<evidence type="ECO:0000256" key="1">
    <source>
        <dbReference type="ARBA" id="ARBA00022692"/>
    </source>
</evidence>
<dbReference type="EMBL" id="DSVL01000426">
    <property type="protein sequence ID" value="HFH30579.1"/>
    <property type="molecule type" value="Genomic_DNA"/>
</dbReference>
<feature type="transmembrane region" description="Helical" evidence="4">
    <location>
        <begin position="328"/>
        <end position="351"/>
    </location>
</feature>
<comment type="caution">
    <text evidence="6">The sequence shown here is derived from an EMBL/GenBank/DDBJ whole genome shotgun (WGS) entry which is preliminary data.</text>
</comment>
<dbReference type="InterPro" id="IPR020846">
    <property type="entry name" value="MFS_dom"/>
</dbReference>
<feature type="transmembrane region" description="Helical" evidence="4">
    <location>
        <begin position="93"/>
        <end position="117"/>
    </location>
</feature>
<feature type="transmembrane region" description="Helical" evidence="4">
    <location>
        <begin position="44"/>
        <end position="64"/>
    </location>
</feature>
<evidence type="ECO:0000256" key="4">
    <source>
        <dbReference type="SAM" id="Phobius"/>
    </source>
</evidence>
<organism evidence="6">
    <name type="scientific">Gracilinema caldarium</name>
    <dbReference type="NCBI Taxonomy" id="215591"/>
    <lineage>
        <taxon>Bacteria</taxon>
        <taxon>Pseudomonadati</taxon>
        <taxon>Spirochaetota</taxon>
        <taxon>Spirochaetia</taxon>
        <taxon>Spirochaetales</taxon>
        <taxon>Breznakiellaceae</taxon>
        <taxon>Gracilinema</taxon>
    </lineage>
</organism>
<dbReference type="PROSITE" id="PS50850">
    <property type="entry name" value="MFS"/>
    <property type="match status" value="1"/>
</dbReference>
<dbReference type="InterPro" id="IPR011701">
    <property type="entry name" value="MFS"/>
</dbReference>
<dbReference type="InterPro" id="IPR050327">
    <property type="entry name" value="Proton-linked_MCT"/>
</dbReference>
<accession>A0A7C3HYY1</accession>
<keyword evidence="1 4" id="KW-0812">Transmembrane</keyword>
<dbReference type="GO" id="GO:0022857">
    <property type="term" value="F:transmembrane transporter activity"/>
    <property type="evidence" value="ECO:0007669"/>
    <property type="project" value="InterPro"/>
</dbReference>
<name>A0A7C3HYY1_9SPIR</name>
<dbReference type="Gene3D" id="1.20.1250.20">
    <property type="entry name" value="MFS general substrate transporter like domains"/>
    <property type="match status" value="2"/>
</dbReference>
<evidence type="ECO:0000256" key="3">
    <source>
        <dbReference type="ARBA" id="ARBA00023136"/>
    </source>
</evidence>
<keyword evidence="3 4" id="KW-0472">Membrane</keyword>
<reference evidence="6" key="1">
    <citation type="journal article" date="2020" name="mSystems">
        <title>Genome- and Community-Level Interaction Insights into Carbon Utilization and Element Cycling Functions of Hydrothermarchaeota in Hydrothermal Sediment.</title>
        <authorList>
            <person name="Zhou Z."/>
            <person name="Liu Y."/>
            <person name="Xu W."/>
            <person name="Pan J."/>
            <person name="Luo Z.H."/>
            <person name="Li M."/>
        </authorList>
    </citation>
    <scope>NUCLEOTIDE SEQUENCE [LARGE SCALE GENOMIC DNA]</scope>
    <source>
        <strain evidence="6">SpSt-503</strain>
    </source>
</reference>
<feature type="transmembrane region" description="Helical" evidence="4">
    <location>
        <begin position="201"/>
        <end position="221"/>
    </location>
</feature>
<dbReference type="Pfam" id="PF07690">
    <property type="entry name" value="MFS_1"/>
    <property type="match status" value="1"/>
</dbReference>
<dbReference type="SUPFAM" id="SSF103473">
    <property type="entry name" value="MFS general substrate transporter"/>
    <property type="match status" value="1"/>
</dbReference>
<sequence>MKNRWLSLLSGVIIQTILGGVYAWSAFTPWLISSYGLNKAQTGFIYGLIFGVFTIVMVFAGKVLLVVGPQISVIISAILFFSGYFLASLSHGSFLMILLGLGVLTGAAIGFGYICPLSVAMKWFPDKKGLVSGVSLAGFGGGAILLSLIANYFLNKGMDVLYFFRIFGIGAGSLLLISALFLNEPDSVSKTQKKQSSYQGVFTKTFLLAFLGLFSGTFSGLLINGNLIPIALGFGFSMEQAVTAISLFSIGNAFGRIVWGQIFDHIGYKSIPLSLLSLILTSFCLLIPSPAWLLLIVIGLFGFSFGSNFVVYASAVSRYFGVDHFSSLYPVCFLSYGLAGIIGPGFGGLIADVTGSYTISIYVSILILGISFLIVTFNMNSFKNKKLPYDNL</sequence>
<feature type="domain" description="Major facilitator superfamily (MFS) profile" evidence="5">
    <location>
        <begin position="4"/>
        <end position="383"/>
    </location>
</feature>
<keyword evidence="2 4" id="KW-1133">Transmembrane helix</keyword>
<feature type="transmembrane region" description="Helical" evidence="4">
    <location>
        <begin position="12"/>
        <end position="32"/>
    </location>
</feature>
<evidence type="ECO:0000256" key="2">
    <source>
        <dbReference type="ARBA" id="ARBA00022989"/>
    </source>
</evidence>
<feature type="transmembrane region" description="Helical" evidence="4">
    <location>
        <begin position="160"/>
        <end position="181"/>
    </location>
</feature>
<feature type="transmembrane region" description="Helical" evidence="4">
    <location>
        <begin position="271"/>
        <end position="288"/>
    </location>
</feature>
<evidence type="ECO:0000259" key="5">
    <source>
        <dbReference type="PROSITE" id="PS50850"/>
    </source>
</evidence>
<dbReference type="PANTHER" id="PTHR11360">
    <property type="entry name" value="MONOCARBOXYLATE TRANSPORTER"/>
    <property type="match status" value="1"/>
</dbReference>
<feature type="transmembrane region" description="Helical" evidence="4">
    <location>
        <begin position="71"/>
        <end position="87"/>
    </location>
</feature>
<gene>
    <name evidence="6" type="ORF">ENS59_13905</name>
</gene>
<feature type="transmembrane region" description="Helical" evidence="4">
    <location>
        <begin position="241"/>
        <end position="259"/>
    </location>
</feature>
<protein>
    <submittedName>
        <fullName evidence="6">MFS transporter</fullName>
    </submittedName>
</protein>
<feature type="transmembrane region" description="Helical" evidence="4">
    <location>
        <begin position="294"/>
        <end position="316"/>
    </location>
</feature>
<feature type="transmembrane region" description="Helical" evidence="4">
    <location>
        <begin position="357"/>
        <end position="377"/>
    </location>
</feature>
<proteinExistence type="predicted"/>
<feature type="transmembrane region" description="Helical" evidence="4">
    <location>
        <begin position="129"/>
        <end position="154"/>
    </location>
</feature>
<dbReference type="AlphaFoldDB" id="A0A7C3HYY1"/>